<gene>
    <name evidence="4" type="ORF">HELGO_WM18542</name>
</gene>
<feature type="domain" description="AB hydrolase-1" evidence="3">
    <location>
        <begin position="56"/>
        <end position="297"/>
    </location>
</feature>
<name>A0A6S6TP57_9BACT</name>
<protein>
    <submittedName>
        <fullName evidence="4">Hydrolase, alpha/beta fold family functionally coupled to Phosphoribulokinase</fullName>
    </submittedName>
</protein>
<keyword evidence="4" id="KW-0378">Hydrolase</keyword>
<feature type="active site" description="Charge relay system" evidence="2">
    <location>
        <position position="136"/>
    </location>
</feature>
<proteinExistence type="inferred from homology"/>
<evidence type="ECO:0000259" key="3">
    <source>
        <dbReference type="Pfam" id="PF00561"/>
    </source>
</evidence>
<dbReference type="GO" id="GO:0034338">
    <property type="term" value="F:short-chain carboxylesterase activity"/>
    <property type="evidence" value="ECO:0007669"/>
    <property type="project" value="TreeGrafter"/>
</dbReference>
<feature type="active site" description="Charge relay system" evidence="2">
    <location>
        <position position="293"/>
    </location>
</feature>
<dbReference type="NCBIfam" id="NF008218">
    <property type="entry name" value="PRK10985.1"/>
    <property type="match status" value="1"/>
</dbReference>
<dbReference type="GO" id="GO:0047372">
    <property type="term" value="F:monoacylglycerol lipase activity"/>
    <property type="evidence" value="ECO:0007669"/>
    <property type="project" value="TreeGrafter"/>
</dbReference>
<dbReference type="InterPro" id="IPR029058">
    <property type="entry name" value="AB_hydrolase_fold"/>
</dbReference>
<dbReference type="EMBL" id="CACVAU010000062">
    <property type="protein sequence ID" value="CAA6821154.1"/>
    <property type="molecule type" value="Genomic_DNA"/>
</dbReference>
<dbReference type="Gene3D" id="3.40.50.1820">
    <property type="entry name" value="alpha/beta hydrolase"/>
    <property type="match status" value="1"/>
</dbReference>
<evidence type="ECO:0000313" key="4">
    <source>
        <dbReference type="EMBL" id="CAA6821154.1"/>
    </source>
</evidence>
<dbReference type="Pfam" id="PF00561">
    <property type="entry name" value="Abhydrolase_1"/>
    <property type="match status" value="1"/>
</dbReference>
<dbReference type="PANTHER" id="PTHR10794">
    <property type="entry name" value="ABHYDROLASE DOMAIN-CONTAINING PROTEIN"/>
    <property type="match status" value="1"/>
</dbReference>
<comment type="similarity">
    <text evidence="1">Belongs to the AB hydrolase superfamily. AB hydrolase 4 family.</text>
</comment>
<dbReference type="PIRSF" id="PIRSF005211">
    <property type="entry name" value="Ab_hydro_YheT"/>
    <property type="match status" value="1"/>
</dbReference>
<keyword evidence="4" id="KW-0808">Transferase</keyword>
<reference evidence="4" key="1">
    <citation type="submission" date="2020-01" db="EMBL/GenBank/DDBJ databases">
        <authorList>
            <person name="Meier V. D."/>
            <person name="Meier V D."/>
        </authorList>
    </citation>
    <scope>NUCLEOTIDE SEQUENCE</scope>
    <source>
        <strain evidence="4">HLG_WM_MAG_05</strain>
    </source>
</reference>
<accession>A0A6S6TP57</accession>
<feature type="active site" description="Charge relay system" evidence="2">
    <location>
        <position position="265"/>
    </location>
</feature>
<dbReference type="SUPFAM" id="SSF53474">
    <property type="entry name" value="alpha/beta-Hydrolases"/>
    <property type="match status" value="1"/>
</dbReference>
<dbReference type="GO" id="GO:0016301">
    <property type="term" value="F:kinase activity"/>
    <property type="evidence" value="ECO:0007669"/>
    <property type="project" value="UniProtKB-KW"/>
</dbReference>
<evidence type="ECO:0000256" key="2">
    <source>
        <dbReference type="PIRSR" id="PIRSR005211-1"/>
    </source>
</evidence>
<dbReference type="InterPro" id="IPR012020">
    <property type="entry name" value="ABHD4"/>
</dbReference>
<dbReference type="PANTHER" id="PTHR10794:SF94">
    <property type="entry name" value="ESTERASE YHET-RELATED"/>
    <property type="match status" value="1"/>
</dbReference>
<dbReference type="InterPro" id="IPR000073">
    <property type="entry name" value="AB_hydrolase_1"/>
</dbReference>
<evidence type="ECO:0000256" key="1">
    <source>
        <dbReference type="ARBA" id="ARBA00010884"/>
    </source>
</evidence>
<sequence length="323" mass="36881">MFQTSFLLRNPHVQTLFATFFRKDKLKKVVEEAFTLPDGDFVECVWQNEKPKDHRPIVVLFHGLAGSVNSPYIIGLMNALEKQGFASVLMHFRGCGKKENLKPRAYHSGETGDAKVFIEHLQITYPNNPLHTVGFSIGGNMLLKLLAEWGSDTPLHSAVSVSAPLRLDICADTIEKGFARVYQNYLLTPLKATLLQKYKKFEMEKYIGRDEEEIKSLKTIRAFDDAYIAPIFGFNSSQDYYNKCSARQYLKDIKTKTLIIHAKDDPFMTEEIIPSEEELSDSVRLELSEHGGHVGFVAGTFREPVYWLDERILEFLGYKSKIK</sequence>
<organism evidence="4">
    <name type="scientific">uncultured Sulfurovum sp</name>
    <dbReference type="NCBI Taxonomy" id="269237"/>
    <lineage>
        <taxon>Bacteria</taxon>
        <taxon>Pseudomonadati</taxon>
        <taxon>Campylobacterota</taxon>
        <taxon>Epsilonproteobacteria</taxon>
        <taxon>Campylobacterales</taxon>
        <taxon>Sulfurovaceae</taxon>
        <taxon>Sulfurovum</taxon>
        <taxon>environmental samples</taxon>
    </lineage>
</organism>
<dbReference type="AlphaFoldDB" id="A0A6S6TP57"/>
<dbReference type="InterPro" id="IPR050960">
    <property type="entry name" value="AB_hydrolase_4_sf"/>
</dbReference>
<keyword evidence="4" id="KW-0418">Kinase</keyword>